<evidence type="ECO:0000313" key="1">
    <source>
        <dbReference type="EMBL" id="MCP2174544.1"/>
    </source>
</evidence>
<dbReference type="EMBL" id="JAMTCJ010000001">
    <property type="protein sequence ID" value="MCP2174544.1"/>
    <property type="molecule type" value="Genomic_DNA"/>
</dbReference>
<sequence length="188" mass="20582">MTAHPDIGFRPLRRDDFGALARWLAAPDVARWWHQEFDSAALERDFGSGIDGAEPGDNLVVLLDGAPIGLVQRCRIADYPEYLHEFEPIIGAVPTTAYTIDYLIGVPELIGRGLGPAVIAAVSADTFERRDDAQTLLVPVVAANRRSWRALEKAGFRIVASGDLTPDNPIDDPAHHILRLDRPVAATR</sequence>
<evidence type="ECO:0000313" key="2">
    <source>
        <dbReference type="Proteomes" id="UP001206895"/>
    </source>
</evidence>
<reference evidence="1 2" key="1">
    <citation type="submission" date="2022-06" db="EMBL/GenBank/DDBJ databases">
        <title>Genomic Encyclopedia of Archaeal and Bacterial Type Strains, Phase II (KMG-II): from individual species to whole genera.</title>
        <authorList>
            <person name="Goeker M."/>
        </authorList>
    </citation>
    <scope>NUCLEOTIDE SEQUENCE [LARGE SCALE GENOMIC DNA]</scope>
    <source>
        <strain evidence="1 2">DSM 44693</strain>
    </source>
</reference>
<gene>
    <name evidence="1" type="ORF">LX13_000351</name>
</gene>
<dbReference type="Gene3D" id="3.40.630.30">
    <property type="match status" value="1"/>
</dbReference>
<organism evidence="1 2">
    <name type="scientific">Williamsia maris</name>
    <dbReference type="NCBI Taxonomy" id="72806"/>
    <lineage>
        <taxon>Bacteria</taxon>
        <taxon>Bacillati</taxon>
        <taxon>Actinomycetota</taxon>
        <taxon>Actinomycetes</taxon>
        <taxon>Mycobacteriales</taxon>
        <taxon>Nocardiaceae</taxon>
        <taxon>Williamsia</taxon>
    </lineage>
</organism>
<dbReference type="SUPFAM" id="SSF55729">
    <property type="entry name" value="Acyl-CoA N-acyltransferases (Nat)"/>
    <property type="match status" value="1"/>
</dbReference>
<keyword evidence="2" id="KW-1185">Reference proteome</keyword>
<dbReference type="Pfam" id="PF13523">
    <property type="entry name" value="Acetyltransf_8"/>
    <property type="match status" value="1"/>
</dbReference>
<name>A0ABT1H8J6_9NOCA</name>
<dbReference type="Proteomes" id="UP001206895">
    <property type="component" value="Unassembled WGS sequence"/>
</dbReference>
<protein>
    <submittedName>
        <fullName evidence="1">Aminoglycoside 6'-N-acetyltransferase</fullName>
    </submittedName>
</protein>
<dbReference type="InterPro" id="IPR016181">
    <property type="entry name" value="Acyl_CoA_acyltransferase"/>
</dbReference>
<accession>A0ABT1H8J6</accession>
<comment type="caution">
    <text evidence="1">The sequence shown here is derived from an EMBL/GenBank/DDBJ whole genome shotgun (WGS) entry which is preliminary data.</text>
</comment>
<proteinExistence type="predicted"/>